<evidence type="ECO:0000313" key="3">
    <source>
        <dbReference type="EMBL" id="CUG88341.1"/>
    </source>
</evidence>
<dbReference type="GO" id="GO:0031593">
    <property type="term" value="F:polyubiquitin modification-dependent protein binding"/>
    <property type="evidence" value="ECO:0007669"/>
    <property type="project" value="TreeGrafter"/>
</dbReference>
<feature type="region of interest" description="Disordered" evidence="1">
    <location>
        <begin position="367"/>
        <end position="404"/>
    </location>
</feature>
<dbReference type="InterPro" id="IPR015940">
    <property type="entry name" value="UBA"/>
</dbReference>
<feature type="compositionally biased region" description="Polar residues" evidence="1">
    <location>
        <begin position="429"/>
        <end position="456"/>
    </location>
</feature>
<dbReference type="VEuPathDB" id="TriTrypDB:BSAL_14930"/>
<dbReference type="Proteomes" id="UP000051952">
    <property type="component" value="Unassembled WGS sequence"/>
</dbReference>
<dbReference type="PANTHER" id="PTHR10621:SF27">
    <property type="entry name" value="UV EXCISION REPAIR PROTEIN RAD23"/>
    <property type="match status" value="1"/>
</dbReference>
<dbReference type="InterPro" id="IPR036353">
    <property type="entry name" value="XPC-bd_sf"/>
</dbReference>
<evidence type="ECO:0000256" key="1">
    <source>
        <dbReference type="SAM" id="MobiDB-lite"/>
    </source>
</evidence>
<dbReference type="AlphaFoldDB" id="A0A0S4JIU8"/>
<feature type="compositionally biased region" description="Low complexity" evidence="1">
    <location>
        <begin position="138"/>
        <end position="179"/>
    </location>
</feature>
<feature type="region of interest" description="Disordered" evidence="1">
    <location>
        <begin position="329"/>
        <end position="354"/>
    </location>
</feature>
<dbReference type="GO" id="GO:0006289">
    <property type="term" value="P:nucleotide-excision repair"/>
    <property type="evidence" value="ECO:0007669"/>
    <property type="project" value="InterPro"/>
</dbReference>
<feature type="domain" description="UBA" evidence="2">
    <location>
        <begin position="464"/>
        <end position="505"/>
    </location>
</feature>
<evidence type="ECO:0000259" key="2">
    <source>
        <dbReference type="PROSITE" id="PS50030"/>
    </source>
</evidence>
<keyword evidence="4" id="KW-1185">Reference proteome</keyword>
<feature type="compositionally biased region" description="Acidic residues" evidence="1">
    <location>
        <begin position="235"/>
        <end position="257"/>
    </location>
</feature>
<protein>
    <recommendedName>
        <fullName evidence="2">UBA domain-containing protein</fullName>
    </recommendedName>
</protein>
<dbReference type="GO" id="GO:0005829">
    <property type="term" value="C:cytosol"/>
    <property type="evidence" value="ECO:0007669"/>
    <property type="project" value="TreeGrafter"/>
</dbReference>
<dbReference type="Gene3D" id="1.10.8.10">
    <property type="entry name" value="DNA helicase RuvA subunit, C-terminal domain"/>
    <property type="match status" value="1"/>
</dbReference>
<dbReference type="GO" id="GO:0043130">
    <property type="term" value="F:ubiquitin binding"/>
    <property type="evidence" value="ECO:0007669"/>
    <property type="project" value="TreeGrafter"/>
</dbReference>
<dbReference type="Gene3D" id="1.10.10.540">
    <property type="entry name" value="XPC-binding domain"/>
    <property type="match status" value="1"/>
</dbReference>
<name>A0A0S4JIU8_BODSA</name>
<feature type="region of interest" description="Disordered" evidence="1">
    <location>
        <begin position="138"/>
        <end position="201"/>
    </location>
</feature>
<proteinExistence type="predicted"/>
<dbReference type="GO" id="GO:0003684">
    <property type="term" value="F:damaged DNA binding"/>
    <property type="evidence" value="ECO:0007669"/>
    <property type="project" value="InterPro"/>
</dbReference>
<dbReference type="SUPFAM" id="SSF46934">
    <property type="entry name" value="UBA-like"/>
    <property type="match status" value="1"/>
</dbReference>
<dbReference type="PANTHER" id="PTHR10621">
    <property type="entry name" value="UV EXCISION REPAIR PROTEIN RAD23"/>
    <property type="match status" value="1"/>
</dbReference>
<dbReference type="InterPro" id="IPR009060">
    <property type="entry name" value="UBA-like_sf"/>
</dbReference>
<reference evidence="4" key="1">
    <citation type="submission" date="2015-09" db="EMBL/GenBank/DDBJ databases">
        <authorList>
            <consortium name="Pathogen Informatics"/>
        </authorList>
    </citation>
    <scope>NUCLEOTIDE SEQUENCE [LARGE SCALE GENOMIC DNA]</scope>
    <source>
        <strain evidence="4">Lake Konstanz</strain>
    </source>
</reference>
<feature type="region of interest" description="Disordered" evidence="1">
    <location>
        <begin position="421"/>
        <end position="456"/>
    </location>
</feature>
<dbReference type="EMBL" id="CYKH01001633">
    <property type="protein sequence ID" value="CUG88341.1"/>
    <property type="molecule type" value="Genomic_DNA"/>
</dbReference>
<dbReference type="OMA" id="ANPAEIM"/>
<dbReference type="GO" id="GO:0070628">
    <property type="term" value="F:proteasome binding"/>
    <property type="evidence" value="ECO:0007669"/>
    <property type="project" value="TreeGrafter"/>
</dbReference>
<evidence type="ECO:0000313" key="4">
    <source>
        <dbReference type="Proteomes" id="UP000051952"/>
    </source>
</evidence>
<dbReference type="Pfam" id="PF09280">
    <property type="entry name" value="XPC-binding"/>
    <property type="match status" value="1"/>
</dbReference>
<accession>A0A0S4JIU8</accession>
<dbReference type="SUPFAM" id="SSF101238">
    <property type="entry name" value="XPC-binding domain"/>
    <property type="match status" value="1"/>
</dbReference>
<organism evidence="3 4">
    <name type="scientific">Bodo saltans</name>
    <name type="common">Flagellated protozoan</name>
    <dbReference type="NCBI Taxonomy" id="75058"/>
    <lineage>
        <taxon>Eukaryota</taxon>
        <taxon>Discoba</taxon>
        <taxon>Euglenozoa</taxon>
        <taxon>Kinetoplastea</taxon>
        <taxon>Metakinetoplastina</taxon>
        <taxon>Eubodonida</taxon>
        <taxon>Bodonidae</taxon>
        <taxon>Bodo</taxon>
    </lineage>
</organism>
<gene>
    <name evidence="3" type="ORF">BSAL_14930</name>
</gene>
<dbReference type="GO" id="GO:0043161">
    <property type="term" value="P:proteasome-mediated ubiquitin-dependent protein catabolic process"/>
    <property type="evidence" value="ECO:0007669"/>
    <property type="project" value="InterPro"/>
</dbReference>
<dbReference type="OrthoDB" id="419317at2759"/>
<dbReference type="SMART" id="SM00165">
    <property type="entry name" value="UBA"/>
    <property type="match status" value="1"/>
</dbReference>
<dbReference type="InterPro" id="IPR015360">
    <property type="entry name" value="XPC-bd"/>
</dbReference>
<dbReference type="GO" id="GO:0005654">
    <property type="term" value="C:nucleoplasm"/>
    <property type="evidence" value="ECO:0007669"/>
    <property type="project" value="TreeGrafter"/>
</dbReference>
<dbReference type="PROSITE" id="PS50030">
    <property type="entry name" value="UBA"/>
    <property type="match status" value="1"/>
</dbReference>
<sequence length="509" mass="53833">MKLKVRQTGLVSKELEVNIRNPSATMANVRAAIAILFKLDPHSFKMVRGAAGSTSEQLEDSVKLSATGLSEGDLIVLVAKRSRTDDNVVDVAAQEAAEVAAAVAAAAAATATVGSSTATTTTPGTSVTTAAAPAALTSSTTTPALTPTSAAPPAGASSSSVVVPNSTASASRSGTTTTAERPTVPQKRMRKAATISDRTTAPHVINAADQLDTFLAQRMEADDAEARAAIRDDQNGDENDDDDDDDIFDGEEDEEEMDEQDEVQEMVSHLLAVPNILDMRRQFLENPQAVLQQIQNENPRLFQLISAHNQAFLDLVENETLLEALREEQEAEEAYIGGSDEEDEGDEEFDEDDESALHELILNALGAAAADEEREMMRRSGSNQRRGGNGGGATTAGNSAATSVTLGRNATQILDSLRSTVSDGGAADNISTSNNDTKTEVNNSEGATTVPTSRQRGSIPLVISDDDKQKIEGLTHLGFTTEQCTAAFFLANRSIERAANLLFEDPPTL</sequence>
<feature type="region of interest" description="Disordered" evidence="1">
    <location>
        <begin position="229"/>
        <end position="257"/>
    </location>
</feature>